<dbReference type="EMBL" id="AE006470">
    <property type="protein sequence ID" value="AAM72521.1"/>
    <property type="molecule type" value="Genomic_DNA"/>
</dbReference>
<feature type="transmembrane region" description="Helical" evidence="5">
    <location>
        <begin position="43"/>
        <end position="61"/>
    </location>
</feature>
<keyword evidence="7" id="KW-1185">Reference proteome</keyword>
<dbReference type="InterPro" id="IPR000537">
    <property type="entry name" value="UbiA_prenyltransferase"/>
</dbReference>
<dbReference type="STRING" id="194439.CT1291"/>
<sequence>MSGSIWPIIVFCSSGNHAADALDVEGDRRTGSRSLAIIFGARQAMRISASVFALVIAGSAVPFAAGWFGWLCLLPIIAFDAVVIWSVLQLLDSRTQQKLRYIHSIYLAGTATVLALIVIRLVTG</sequence>
<dbReference type="EnsemblBacteria" id="AAM72521">
    <property type="protein sequence ID" value="AAM72521"/>
    <property type="gene ID" value="CT1291"/>
</dbReference>
<keyword evidence="2 5" id="KW-0812">Transmembrane</keyword>
<feature type="transmembrane region" description="Helical" evidence="5">
    <location>
        <begin position="103"/>
        <end position="122"/>
    </location>
</feature>
<evidence type="ECO:0000256" key="1">
    <source>
        <dbReference type="ARBA" id="ARBA00004141"/>
    </source>
</evidence>
<dbReference type="GO" id="GO:0016020">
    <property type="term" value="C:membrane"/>
    <property type="evidence" value="ECO:0007669"/>
    <property type="project" value="UniProtKB-SubCell"/>
</dbReference>
<dbReference type="Pfam" id="PF01040">
    <property type="entry name" value="UbiA"/>
    <property type="match status" value="1"/>
</dbReference>
<dbReference type="Gene3D" id="1.20.120.1780">
    <property type="entry name" value="UbiA prenyltransferase"/>
    <property type="match status" value="1"/>
</dbReference>
<accession>Q8KCW6</accession>
<keyword evidence="3 5" id="KW-1133">Transmembrane helix</keyword>
<evidence type="ECO:0000313" key="6">
    <source>
        <dbReference type="EMBL" id="AAM72521.1"/>
    </source>
</evidence>
<dbReference type="eggNOG" id="COG0382">
    <property type="taxonomic scope" value="Bacteria"/>
</dbReference>
<evidence type="ECO:0000256" key="4">
    <source>
        <dbReference type="ARBA" id="ARBA00023136"/>
    </source>
</evidence>
<evidence type="ECO:0000256" key="5">
    <source>
        <dbReference type="SAM" id="Phobius"/>
    </source>
</evidence>
<dbReference type="RefSeq" id="WP_010932960.1">
    <property type="nucleotide sequence ID" value="NC_002932.3"/>
</dbReference>
<keyword evidence="4 5" id="KW-0472">Membrane</keyword>
<dbReference type="AlphaFoldDB" id="Q8KCW6"/>
<evidence type="ECO:0000256" key="3">
    <source>
        <dbReference type="ARBA" id="ARBA00022989"/>
    </source>
</evidence>
<dbReference type="OrthoDB" id="2908954at2"/>
<proteinExistence type="predicted"/>
<organism evidence="6 7">
    <name type="scientific">Chlorobaculum tepidum (strain ATCC 49652 / DSM 12025 / NBRC 103806 / TLS)</name>
    <name type="common">Chlorobium tepidum</name>
    <dbReference type="NCBI Taxonomy" id="194439"/>
    <lineage>
        <taxon>Bacteria</taxon>
        <taxon>Pseudomonadati</taxon>
        <taxon>Chlorobiota</taxon>
        <taxon>Chlorobiia</taxon>
        <taxon>Chlorobiales</taxon>
        <taxon>Chlorobiaceae</taxon>
        <taxon>Chlorobaculum</taxon>
    </lineage>
</organism>
<name>Q8KCW6_CHLTE</name>
<gene>
    <name evidence="6" type="ordered locus">CT1291</name>
</gene>
<feature type="transmembrane region" description="Helical" evidence="5">
    <location>
        <begin position="67"/>
        <end position="91"/>
    </location>
</feature>
<evidence type="ECO:0000256" key="2">
    <source>
        <dbReference type="ARBA" id="ARBA00022692"/>
    </source>
</evidence>
<comment type="subcellular location">
    <subcellularLocation>
        <location evidence="1">Membrane</location>
        <topology evidence="1">Multi-pass membrane protein</topology>
    </subcellularLocation>
</comment>
<protein>
    <submittedName>
        <fullName evidence="6">Uncharacterized protein</fullName>
    </submittedName>
</protein>
<evidence type="ECO:0000313" key="7">
    <source>
        <dbReference type="Proteomes" id="UP000001007"/>
    </source>
</evidence>
<dbReference type="KEGG" id="cte:CT1291"/>
<reference evidence="6 7" key="1">
    <citation type="journal article" date="2002" name="Proc. Natl. Acad. Sci. U.S.A.">
        <title>The complete genome sequence of Chlorobium tepidum TLS, a photosynthetic, anaerobic, green-sulfur bacterium.</title>
        <authorList>
            <person name="Eisen J.A."/>
            <person name="Nelson K.E."/>
            <person name="Paulsen I.T."/>
            <person name="Heidelberg J.F."/>
            <person name="Wu M."/>
            <person name="Dodson R.J."/>
            <person name="Deboy R."/>
            <person name="Gwinn M.L."/>
            <person name="Nelson W.C."/>
            <person name="Haft D.H."/>
            <person name="Hickey E.K."/>
            <person name="Peterson J.D."/>
            <person name="Durkin A.S."/>
            <person name="Kolonay J.L."/>
            <person name="Yang F."/>
            <person name="Holt I."/>
            <person name="Umayam L.A."/>
            <person name="Mason T."/>
            <person name="Brenner M."/>
            <person name="Shea T.P."/>
            <person name="Parksey D."/>
            <person name="Nierman W.C."/>
            <person name="Feldblyum T.V."/>
            <person name="Hansen C.L."/>
            <person name="Craven M.B."/>
            <person name="Radune D."/>
            <person name="Vamathevan J."/>
            <person name="Khouri H."/>
            <person name="White O."/>
            <person name="Gruber T.M."/>
            <person name="Ketchum K.A."/>
            <person name="Venter J.C."/>
            <person name="Tettelin H."/>
            <person name="Bryant D.A."/>
            <person name="Fraser C.M."/>
        </authorList>
    </citation>
    <scope>NUCLEOTIDE SEQUENCE [LARGE SCALE GENOMIC DNA]</scope>
    <source>
        <strain evidence="7">ATCC 49652 / DSM 12025 / NBRC 103806 / TLS</strain>
    </source>
</reference>
<dbReference type="GO" id="GO:0016765">
    <property type="term" value="F:transferase activity, transferring alkyl or aryl (other than methyl) groups"/>
    <property type="evidence" value="ECO:0007669"/>
    <property type="project" value="InterPro"/>
</dbReference>
<dbReference type="HOGENOM" id="CLU_1999838_0_0_10"/>
<dbReference type="Proteomes" id="UP000001007">
    <property type="component" value="Chromosome"/>
</dbReference>